<evidence type="ECO:0000256" key="17">
    <source>
        <dbReference type="ARBA" id="ARBA00031850"/>
    </source>
</evidence>
<dbReference type="GO" id="GO:0031982">
    <property type="term" value="C:vesicle"/>
    <property type="evidence" value="ECO:0007669"/>
    <property type="project" value="TreeGrafter"/>
</dbReference>
<keyword evidence="14" id="KW-0915">Sodium</keyword>
<evidence type="ECO:0000256" key="2">
    <source>
        <dbReference type="ARBA" id="ARBA00005808"/>
    </source>
</evidence>
<keyword evidence="14" id="KW-0739">Sodium transport</keyword>
<dbReference type="AlphaFoldDB" id="A0A672Y6H9"/>
<dbReference type="Ensembl" id="ENSSORT00005001963.1">
    <property type="protein sequence ID" value="ENSSORP00005001908.1"/>
    <property type="gene ID" value="ENSSORG00005001191.1"/>
</dbReference>
<evidence type="ECO:0000313" key="22">
    <source>
        <dbReference type="Ensembl" id="ENSSORP00005001908.1"/>
    </source>
</evidence>
<evidence type="ECO:0000256" key="20">
    <source>
        <dbReference type="ARBA" id="ARBA00046944"/>
    </source>
</evidence>
<dbReference type="Proteomes" id="UP000472271">
    <property type="component" value="Chromosome 14"/>
</dbReference>
<dbReference type="GO" id="GO:0030643">
    <property type="term" value="P:intracellular phosphate ion homeostasis"/>
    <property type="evidence" value="ECO:0007669"/>
    <property type="project" value="TreeGrafter"/>
</dbReference>
<evidence type="ECO:0000256" key="10">
    <source>
        <dbReference type="ARBA" id="ARBA00023065"/>
    </source>
</evidence>
<evidence type="ECO:0000256" key="6">
    <source>
        <dbReference type="ARBA" id="ARBA00022553"/>
    </source>
</evidence>
<dbReference type="NCBIfam" id="TIGR01013">
    <property type="entry name" value="2a58"/>
    <property type="match status" value="1"/>
</dbReference>
<reference evidence="22" key="3">
    <citation type="submission" date="2025-09" db="UniProtKB">
        <authorList>
            <consortium name="Ensembl"/>
        </authorList>
    </citation>
    <scope>IDENTIFICATION</scope>
</reference>
<evidence type="ECO:0000256" key="15">
    <source>
        <dbReference type="ARBA" id="ARBA00029614"/>
    </source>
</evidence>
<feature type="transmembrane region" description="Helical" evidence="21">
    <location>
        <begin position="468"/>
        <end position="489"/>
    </location>
</feature>
<dbReference type="GO" id="GO:0005903">
    <property type="term" value="C:brush border"/>
    <property type="evidence" value="ECO:0007669"/>
    <property type="project" value="TreeGrafter"/>
</dbReference>
<keyword evidence="10" id="KW-0406">Ion transport</keyword>
<reference evidence="22" key="1">
    <citation type="submission" date="2019-06" db="EMBL/GenBank/DDBJ databases">
        <authorList>
            <consortium name="Wellcome Sanger Institute Data Sharing"/>
        </authorList>
    </citation>
    <scope>NUCLEOTIDE SEQUENCE [LARGE SCALE GENOMIC DNA]</scope>
</reference>
<protein>
    <recommendedName>
        <fullName evidence="3">Sodium-dependent phosphate transport protein 2A</fullName>
    </recommendedName>
    <alternativeName>
        <fullName evidence="17">Na(+)-dependent phosphate cotransporter 2A</fullName>
    </alternativeName>
    <alternativeName>
        <fullName evidence="15">Sodium/phosphate cotransporter 2A</fullName>
    </alternativeName>
    <alternativeName>
        <fullName evidence="16">Solute carrier family 34 member 1</fullName>
    </alternativeName>
</protein>
<evidence type="ECO:0000256" key="21">
    <source>
        <dbReference type="SAM" id="Phobius"/>
    </source>
</evidence>
<comment type="catalytic activity">
    <reaction evidence="18">
        <text>3 Na(+)(out) + phosphate(out) = 3 Na(+)(in) + phosphate(in)</text>
        <dbReference type="Rhea" id="RHEA:71255"/>
        <dbReference type="ChEBI" id="CHEBI:29101"/>
        <dbReference type="ChEBI" id="CHEBI:43474"/>
    </reaction>
    <physiologicalReaction direction="left-to-right" evidence="18">
        <dbReference type="Rhea" id="RHEA:71256"/>
    </physiologicalReaction>
</comment>
<dbReference type="InParanoid" id="A0A672Y6H9"/>
<name>A0A672Y6H9_9TELE</name>
<feature type="transmembrane region" description="Helical" evidence="21">
    <location>
        <begin position="349"/>
        <end position="369"/>
    </location>
</feature>
<evidence type="ECO:0000256" key="9">
    <source>
        <dbReference type="ARBA" id="ARBA00022989"/>
    </source>
</evidence>
<keyword evidence="12" id="KW-1015">Disulfide bond</keyword>
<comment type="subcellular location">
    <subcellularLocation>
        <location evidence="1">Apical cell membrane</location>
        <topology evidence="1">Multi-pass membrane protein</topology>
    </subcellularLocation>
</comment>
<evidence type="ECO:0000256" key="16">
    <source>
        <dbReference type="ARBA" id="ARBA00029764"/>
    </source>
</evidence>
<accession>A0A672Y6H9</accession>
<keyword evidence="13" id="KW-0325">Glycoprotein</keyword>
<evidence type="ECO:0000256" key="1">
    <source>
        <dbReference type="ARBA" id="ARBA00004424"/>
    </source>
</evidence>
<evidence type="ECO:0000256" key="13">
    <source>
        <dbReference type="ARBA" id="ARBA00023180"/>
    </source>
</evidence>
<feature type="transmembrane region" description="Helical" evidence="21">
    <location>
        <begin position="395"/>
        <end position="419"/>
    </location>
</feature>
<dbReference type="InterPro" id="IPR003841">
    <property type="entry name" value="Na/Pi_transpt"/>
</dbReference>
<comment type="similarity">
    <text evidence="2">Belongs to the SLC34A transporter family.</text>
</comment>
<keyword evidence="8" id="KW-0769">Symport</keyword>
<keyword evidence="6" id="KW-0597">Phosphoprotein</keyword>
<dbReference type="NCBIfam" id="NF037997">
    <property type="entry name" value="Na_Pi_symport"/>
    <property type="match status" value="1"/>
</dbReference>
<evidence type="ECO:0000256" key="4">
    <source>
        <dbReference type="ARBA" id="ARBA00022448"/>
    </source>
</evidence>
<keyword evidence="5" id="KW-1003">Cell membrane</keyword>
<dbReference type="Pfam" id="PF02690">
    <property type="entry name" value="Na_Pi_cotrans"/>
    <property type="match status" value="2"/>
</dbReference>
<evidence type="ECO:0000256" key="19">
    <source>
        <dbReference type="ARBA" id="ARBA00045420"/>
    </source>
</evidence>
<feature type="transmembrane region" description="Helical" evidence="21">
    <location>
        <begin position="73"/>
        <end position="92"/>
    </location>
</feature>
<feature type="transmembrane region" description="Helical" evidence="21">
    <location>
        <begin position="439"/>
        <end position="462"/>
    </location>
</feature>
<dbReference type="GO" id="GO:0044341">
    <property type="term" value="P:sodium-dependent phosphate transport"/>
    <property type="evidence" value="ECO:0007669"/>
    <property type="project" value="InterPro"/>
</dbReference>
<feature type="transmembrane region" description="Helical" evidence="21">
    <location>
        <begin position="29"/>
        <end position="53"/>
    </location>
</feature>
<organism evidence="22 23">
    <name type="scientific">Sphaeramia orbicularis</name>
    <name type="common">orbiculate cardinalfish</name>
    <dbReference type="NCBI Taxonomy" id="375764"/>
    <lineage>
        <taxon>Eukaryota</taxon>
        <taxon>Metazoa</taxon>
        <taxon>Chordata</taxon>
        <taxon>Craniata</taxon>
        <taxon>Vertebrata</taxon>
        <taxon>Euteleostomi</taxon>
        <taxon>Actinopterygii</taxon>
        <taxon>Neopterygii</taxon>
        <taxon>Teleostei</taxon>
        <taxon>Neoteleostei</taxon>
        <taxon>Acanthomorphata</taxon>
        <taxon>Gobiaria</taxon>
        <taxon>Kurtiformes</taxon>
        <taxon>Apogonoidei</taxon>
        <taxon>Apogonidae</taxon>
        <taxon>Apogoninae</taxon>
        <taxon>Sphaeramia</taxon>
    </lineage>
</organism>
<dbReference type="PANTHER" id="PTHR10010">
    <property type="entry name" value="SOLUTE CARRIER FAMILY 34 SODIUM PHOSPHATE , MEMBER 2-RELATED"/>
    <property type="match status" value="1"/>
</dbReference>
<dbReference type="GO" id="GO:0005436">
    <property type="term" value="F:sodium:phosphate symporter activity"/>
    <property type="evidence" value="ECO:0007669"/>
    <property type="project" value="InterPro"/>
</dbReference>
<feature type="transmembrane region" description="Helical" evidence="21">
    <location>
        <begin position="321"/>
        <end position="342"/>
    </location>
</feature>
<keyword evidence="11 21" id="KW-0472">Membrane</keyword>
<evidence type="ECO:0000313" key="23">
    <source>
        <dbReference type="Proteomes" id="UP000472271"/>
    </source>
</evidence>
<dbReference type="PANTHER" id="PTHR10010:SF21">
    <property type="entry name" value="SODIUM-DEPENDENT PHOSPHATE TRANSPORT PROTEIN 2A"/>
    <property type="match status" value="1"/>
</dbReference>
<sequence>VILLHNVALLQDDGWTMETYLRLQRLKMFLFVFAKIPFLVLLLYIFVCSLDVLSSAFQLAGGRVAGDIFQKNAILSNPVAGLVVGILVTVLVQSSSTSTSIVVSLVSSGLLDVQSAIPIIMGSNIGTSVTNTIVALMQAGEREEFERAFAGATVHDCFNWLSVLVLLPLEAVSGLLRHLSQATVNAIHLETGEEAPGLLKVLTEPLTKMIIQLDQSVITAIATGHQAVRNRSLVKQWCHTAPLTALDNETTWGTHNVSEHTEKCNHLFVACSLSDLAIGLILLACSLLVLCSCLILLVKLLNSLLKGQVANAINKVVNTDFPYPFTWLAGYLALLVGAGMTFLVQSSSVFTSAITPLIGIGVISIERAYPLTLGSNLGTTTTATLAALASPGDKLAAATQVALCHFFFNLFGILLWYPLPATRLPIRMACTLGNCTARYRWFAVLYLLLCFLLFPSVVFALSMAGWKVMTGVGVPFITLIISVVAVNVLQARRPQCLPVRLQNWNFLPAWMTSLQPLDDFITSVTLRVDMSWKKQTQEEQENCKLENIDPKRDNMALNMPSENDVQNIKINANRSSTLSTWL</sequence>
<evidence type="ECO:0000256" key="18">
    <source>
        <dbReference type="ARBA" id="ARBA00034042"/>
    </source>
</evidence>
<evidence type="ECO:0000256" key="3">
    <source>
        <dbReference type="ARBA" id="ARBA00020021"/>
    </source>
</evidence>
<evidence type="ECO:0000256" key="8">
    <source>
        <dbReference type="ARBA" id="ARBA00022847"/>
    </source>
</evidence>
<proteinExistence type="inferred from homology"/>
<comment type="function">
    <text evidence="19">Involved in actively transporting phosphate into cells via Na(+) cotransport in the renal brush border membrane. The cotransport has a Na(+):Pi stoichiometry of 3:1 and is electrogenic.</text>
</comment>
<keyword evidence="7 21" id="KW-0812">Transmembrane</keyword>
<keyword evidence="4" id="KW-0813">Transport</keyword>
<comment type="subunit">
    <text evidence="20">Interacts via its C-terminal region with NHERF4. Interacts with NHERF1. Interacts with TMEM174; regulates SLC34A1 internalization by PTH and FGF23.</text>
</comment>
<keyword evidence="23" id="KW-1185">Reference proteome</keyword>
<feature type="transmembrane region" description="Helical" evidence="21">
    <location>
        <begin position="276"/>
        <end position="301"/>
    </location>
</feature>
<evidence type="ECO:0000256" key="11">
    <source>
        <dbReference type="ARBA" id="ARBA00023136"/>
    </source>
</evidence>
<dbReference type="GO" id="GO:0016324">
    <property type="term" value="C:apical plasma membrane"/>
    <property type="evidence" value="ECO:0007669"/>
    <property type="project" value="UniProtKB-SubCell"/>
</dbReference>
<gene>
    <name evidence="22" type="primary">LOC115433253</name>
</gene>
<keyword evidence="9 21" id="KW-1133">Transmembrane helix</keyword>
<evidence type="ECO:0000256" key="12">
    <source>
        <dbReference type="ARBA" id="ARBA00023157"/>
    </source>
</evidence>
<evidence type="ECO:0000256" key="14">
    <source>
        <dbReference type="ARBA" id="ARBA00023201"/>
    </source>
</evidence>
<reference evidence="22" key="2">
    <citation type="submission" date="2025-08" db="UniProtKB">
        <authorList>
            <consortium name="Ensembl"/>
        </authorList>
    </citation>
    <scope>IDENTIFICATION</scope>
</reference>
<evidence type="ECO:0000256" key="5">
    <source>
        <dbReference type="ARBA" id="ARBA00022475"/>
    </source>
</evidence>
<evidence type="ECO:0000256" key="7">
    <source>
        <dbReference type="ARBA" id="ARBA00022692"/>
    </source>
</evidence>